<proteinExistence type="predicted"/>
<dbReference type="EMBL" id="VSSQ01043182">
    <property type="protein sequence ID" value="MPM96843.1"/>
    <property type="molecule type" value="Genomic_DNA"/>
</dbReference>
<dbReference type="PANTHER" id="PTHR36179">
    <property type="entry name" value="LUD_DOM DOMAIN-CONTAINING PROTEIN"/>
    <property type="match status" value="1"/>
</dbReference>
<protein>
    <recommendedName>
        <fullName evidence="1">LUD domain-containing protein</fullName>
    </recommendedName>
</protein>
<dbReference type="InterPro" id="IPR003741">
    <property type="entry name" value="LUD_dom"/>
</dbReference>
<evidence type="ECO:0000259" key="1">
    <source>
        <dbReference type="Pfam" id="PF02589"/>
    </source>
</evidence>
<organism evidence="2">
    <name type="scientific">bioreactor metagenome</name>
    <dbReference type="NCBI Taxonomy" id="1076179"/>
    <lineage>
        <taxon>unclassified sequences</taxon>
        <taxon>metagenomes</taxon>
        <taxon>ecological metagenomes</taxon>
    </lineage>
</organism>
<dbReference type="AlphaFoldDB" id="A0A645E7L9"/>
<sequence length="215" mass="23219">MNTSEAKKTSNRKLGESICKALEARGFSAQYAENAEAACERALELIEDGASVGIPGTVTVREIGLPERLEEKGCKIAEHWLPNMTREERKAALIGELEADWFVTSANALAMDGTIVNIDGTGNRVGVMAWAPGKILYIIGVNKIASDVDSALKRARSIASPPNAVRIGMKTPCTVVGRCMDCNSPDRICRVVTMMERAPIGRECHVIIVGEELGY</sequence>
<dbReference type="Gene3D" id="3.40.50.10420">
    <property type="entry name" value="NagB/RpiA/CoA transferase-like"/>
    <property type="match status" value="1"/>
</dbReference>
<accession>A0A645E7L9</accession>
<dbReference type="InterPro" id="IPR037171">
    <property type="entry name" value="NagB/RpiA_transferase-like"/>
</dbReference>
<dbReference type="PANTHER" id="PTHR36179:SF2">
    <property type="entry name" value="LUD DOMAIN-CONTAINING PROTEIN"/>
    <property type="match status" value="1"/>
</dbReference>
<evidence type="ECO:0000313" key="2">
    <source>
        <dbReference type="EMBL" id="MPM96843.1"/>
    </source>
</evidence>
<comment type="caution">
    <text evidence="2">The sequence shown here is derived from an EMBL/GenBank/DDBJ whole genome shotgun (WGS) entry which is preliminary data.</text>
</comment>
<dbReference type="SUPFAM" id="SSF100950">
    <property type="entry name" value="NagB/RpiA/CoA transferase-like"/>
    <property type="match status" value="1"/>
</dbReference>
<dbReference type="InterPro" id="IPR024185">
    <property type="entry name" value="FTHF_cligase-like_sf"/>
</dbReference>
<name>A0A645E7L9_9ZZZZ</name>
<feature type="domain" description="LUD" evidence="1">
    <location>
        <begin position="18"/>
        <end position="209"/>
    </location>
</feature>
<gene>
    <name evidence="2" type="ORF">SDC9_144008</name>
</gene>
<reference evidence="2" key="1">
    <citation type="submission" date="2019-08" db="EMBL/GenBank/DDBJ databases">
        <authorList>
            <person name="Kucharzyk K."/>
            <person name="Murdoch R.W."/>
            <person name="Higgins S."/>
            <person name="Loffler F."/>
        </authorList>
    </citation>
    <scope>NUCLEOTIDE SEQUENCE</scope>
</reference>
<dbReference type="Pfam" id="PF02589">
    <property type="entry name" value="LUD_dom"/>
    <property type="match status" value="1"/>
</dbReference>